<protein>
    <submittedName>
        <fullName evidence="2">Uncharacterized protein</fullName>
    </submittedName>
</protein>
<dbReference type="EMBL" id="KN593364">
    <property type="protein sequence ID" value="KHJ81153.1"/>
    <property type="molecule type" value="Genomic_DNA"/>
</dbReference>
<name>A0A0B1S7A3_OESDE</name>
<accession>A0A0B1S7A3</accession>
<evidence type="ECO:0000313" key="2">
    <source>
        <dbReference type="EMBL" id="KHJ81153.1"/>
    </source>
</evidence>
<sequence length="91" mass="10144">MVEMRGSTIRSDESDLSPEEMPTKRRRGRQKQVATDKTRSPVLVSDAPATTTTPTIGKDDNTYDTPPAKRTPGHIKCAKITPKEPPARRRK</sequence>
<evidence type="ECO:0000256" key="1">
    <source>
        <dbReference type="SAM" id="MobiDB-lite"/>
    </source>
</evidence>
<dbReference type="AlphaFoldDB" id="A0A0B1S7A3"/>
<proteinExistence type="predicted"/>
<dbReference type="OrthoDB" id="1928087at2759"/>
<reference evidence="2 3" key="1">
    <citation type="submission" date="2014-03" db="EMBL/GenBank/DDBJ databases">
        <title>Draft genome of the hookworm Oesophagostomum dentatum.</title>
        <authorList>
            <person name="Mitreva M."/>
        </authorList>
    </citation>
    <scope>NUCLEOTIDE SEQUENCE [LARGE SCALE GENOMIC DNA]</scope>
    <source>
        <strain evidence="2 3">OD-Hann</strain>
    </source>
</reference>
<feature type="region of interest" description="Disordered" evidence="1">
    <location>
        <begin position="1"/>
        <end position="91"/>
    </location>
</feature>
<dbReference type="Proteomes" id="UP000053660">
    <property type="component" value="Unassembled WGS sequence"/>
</dbReference>
<keyword evidence="3" id="KW-1185">Reference proteome</keyword>
<evidence type="ECO:0000313" key="3">
    <source>
        <dbReference type="Proteomes" id="UP000053660"/>
    </source>
</evidence>
<gene>
    <name evidence="2" type="ORF">OESDEN_19161</name>
</gene>
<organism evidence="2 3">
    <name type="scientific">Oesophagostomum dentatum</name>
    <name type="common">Nodular worm</name>
    <dbReference type="NCBI Taxonomy" id="61180"/>
    <lineage>
        <taxon>Eukaryota</taxon>
        <taxon>Metazoa</taxon>
        <taxon>Ecdysozoa</taxon>
        <taxon>Nematoda</taxon>
        <taxon>Chromadorea</taxon>
        <taxon>Rhabditida</taxon>
        <taxon>Rhabditina</taxon>
        <taxon>Rhabditomorpha</taxon>
        <taxon>Strongyloidea</taxon>
        <taxon>Strongylidae</taxon>
        <taxon>Oesophagostomum</taxon>
    </lineage>
</organism>
<feature type="compositionally biased region" description="Basic and acidic residues" evidence="1">
    <location>
        <begin position="81"/>
        <end position="91"/>
    </location>
</feature>